<sequence length="110" mass="11734">MYEKQSGNVSDPHRMAVGNALVSSKSIFPGGVENSDVALLPALPLDVSAESLGMAEAATVSVETSHQVALPSSCPFVVAAVPDDAHYSWFMCELNFKDRDVLVQCFLCDT</sequence>
<reference evidence="1 2" key="1">
    <citation type="journal article" date="2011" name="Science">
        <title>The ecoresponsive genome of Daphnia pulex.</title>
        <authorList>
            <person name="Colbourne J.K."/>
            <person name="Pfrender M.E."/>
            <person name="Gilbert D."/>
            <person name="Thomas W.K."/>
            <person name="Tucker A."/>
            <person name="Oakley T.H."/>
            <person name="Tokishita S."/>
            <person name="Aerts A."/>
            <person name="Arnold G.J."/>
            <person name="Basu M.K."/>
            <person name="Bauer D.J."/>
            <person name="Caceres C.E."/>
            <person name="Carmel L."/>
            <person name="Casola C."/>
            <person name="Choi J.H."/>
            <person name="Detter J.C."/>
            <person name="Dong Q."/>
            <person name="Dusheyko S."/>
            <person name="Eads B.D."/>
            <person name="Frohlich T."/>
            <person name="Geiler-Samerotte K.A."/>
            <person name="Gerlach D."/>
            <person name="Hatcher P."/>
            <person name="Jogdeo S."/>
            <person name="Krijgsveld J."/>
            <person name="Kriventseva E.V."/>
            <person name="Kultz D."/>
            <person name="Laforsch C."/>
            <person name="Lindquist E."/>
            <person name="Lopez J."/>
            <person name="Manak J.R."/>
            <person name="Muller J."/>
            <person name="Pangilinan J."/>
            <person name="Patwardhan R.P."/>
            <person name="Pitluck S."/>
            <person name="Pritham E.J."/>
            <person name="Rechtsteiner A."/>
            <person name="Rho M."/>
            <person name="Rogozin I.B."/>
            <person name="Sakarya O."/>
            <person name="Salamov A."/>
            <person name="Schaack S."/>
            <person name="Shapiro H."/>
            <person name="Shiga Y."/>
            <person name="Skalitzky C."/>
            <person name="Smith Z."/>
            <person name="Souvorov A."/>
            <person name="Sung W."/>
            <person name="Tang Z."/>
            <person name="Tsuchiya D."/>
            <person name="Tu H."/>
            <person name="Vos H."/>
            <person name="Wang M."/>
            <person name="Wolf Y.I."/>
            <person name="Yamagata H."/>
            <person name="Yamada T."/>
            <person name="Ye Y."/>
            <person name="Shaw J.R."/>
            <person name="Andrews J."/>
            <person name="Crease T.J."/>
            <person name="Tang H."/>
            <person name="Lucas S.M."/>
            <person name="Robertson H.M."/>
            <person name="Bork P."/>
            <person name="Koonin E.V."/>
            <person name="Zdobnov E.M."/>
            <person name="Grigoriev I.V."/>
            <person name="Lynch M."/>
            <person name="Boore J.L."/>
        </authorList>
    </citation>
    <scope>NUCLEOTIDE SEQUENCE [LARGE SCALE GENOMIC DNA]</scope>
</reference>
<dbReference type="AlphaFoldDB" id="E9HG01"/>
<dbReference type="HOGENOM" id="CLU_2173503_0_0_1"/>
<organism evidence="1 2">
    <name type="scientific">Daphnia pulex</name>
    <name type="common">Water flea</name>
    <dbReference type="NCBI Taxonomy" id="6669"/>
    <lineage>
        <taxon>Eukaryota</taxon>
        <taxon>Metazoa</taxon>
        <taxon>Ecdysozoa</taxon>
        <taxon>Arthropoda</taxon>
        <taxon>Crustacea</taxon>
        <taxon>Branchiopoda</taxon>
        <taxon>Diplostraca</taxon>
        <taxon>Cladocera</taxon>
        <taxon>Anomopoda</taxon>
        <taxon>Daphniidae</taxon>
        <taxon>Daphnia</taxon>
    </lineage>
</organism>
<name>E9HG01_DAPPU</name>
<evidence type="ECO:0000313" key="1">
    <source>
        <dbReference type="EMBL" id="EFX69344.1"/>
    </source>
</evidence>
<dbReference type="InParanoid" id="E9HG01"/>
<dbReference type="EMBL" id="GL732638">
    <property type="protein sequence ID" value="EFX69344.1"/>
    <property type="molecule type" value="Genomic_DNA"/>
</dbReference>
<gene>
    <name evidence="1" type="ORF">DAPPUDRAFT_258750</name>
</gene>
<evidence type="ECO:0000313" key="2">
    <source>
        <dbReference type="Proteomes" id="UP000000305"/>
    </source>
</evidence>
<protein>
    <submittedName>
        <fullName evidence="1">Uncharacterized protein</fullName>
    </submittedName>
</protein>
<proteinExistence type="predicted"/>
<dbReference type="Proteomes" id="UP000000305">
    <property type="component" value="Unassembled WGS sequence"/>
</dbReference>
<keyword evidence="2" id="KW-1185">Reference proteome</keyword>
<accession>E9HG01</accession>
<dbReference type="KEGG" id="dpx:DAPPUDRAFT_258750"/>